<evidence type="ECO:0000313" key="1">
    <source>
        <dbReference type="EMBL" id="OLF90738.1"/>
    </source>
</evidence>
<evidence type="ECO:0000313" key="2">
    <source>
        <dbReference type="EMBL" id="TWL43175.1"/>
    </source>
</evidence>
<dbReference type="Proteomes" id="UP000429980">
    <property type="component" value="Unassembled WGS sequence"/>
</dbReference>
<dbReference type="EMBL" id="LKPO01000020">
    <property type="protein sequence ID" value="OLF90738.1"/>
    <property type="molecule type" value="Genomic_DNA"/>
</dbReference>
<reference evidence="2 4" key="2">
    <citation type="submission" date="2019-06" db="EMBL/GenBank/DDBJ databases">
        <title>Genome sequence analysis of &gt;100 Bacillus licheniformis strains suggests intrinsic resistance to this species.</title>
        <authorList>
            <person name="Wels M."/>
            <person name="Siezen R.J."/>
            <person name="Johansen E."/>
            <person name="Stuer-Lauridsen B."/>
            <person name="Bjerre K."/>
            <person name="Nielsen B.K.K."/>
        </authorList>
    </citation>
    <scope>NUCLEOTIDE SEQUENCE [LARGE SCALE GENOMIC DNA]</scope>
    <source>
        <strain evidence="2 4">BAC-15381</strain>
    </source>
</reference>
<reference evidence="1 3" key="1">
    <citation type="journal article" date="2016" name="Front. Microbiol.">
        <title>High-Level Heat Resistance of Spores of Bacillus amyloliquefaciens and Bacillus licheniformis Results from the Presence of a spoVA Operon in a Tn1546 Transposon.</title>
        <authorList>
            <person name="Berendsen E.M."/>
            <person name="Koning R.A."/>
            <person name="Boekhorst J."/>
            <person name="de Jong A."/>
            <person name="Kuipers O.P."/>
            <person name="Wells-Bennik M.H."/>
        </authorList>
    </citation>
    <scope>NUCLEOTIDE SEQUENCE [LARGE SCALE GENOMIC DNA]</scope>
    <source>
        <strain evidence="1 3">B4121</strain>
    </source>
</reference>
<protein>
    <submittedName>
        <fullName evidence="1">Uncharacterized protein</fullName>
    </submittedName>
</protein>
<organism evidence="1 3">
    <name type="scientific">Bacillus paralicheniformis</name>
    <dbReference type="NCBI Taxonomy" id="1648923"/>
    <lineage>
        <taxon>Bacteria</taxon>
        <taxon>Bacillati</taxon>
        <taxon>Bacillota</taxon>
        <taxon>Bacilli</taxon>
        <taxon>Bacillales</taxon>
        <taxon>Bacillaceae</taxon>
        <taxon>Bacillus</taxon>
    </lineage>
</organism>
<sequence>MSFEGPSFELINYFYKNQTFLKRLHYNFLPVRSIPDMRRY</sequence>
<dbReference type="EMBL" id="NILF01000016">
    <property type="protein sequence ID" value="TWL43175.1"/>
    <property type="molecule type" value="Genomic_DNA"/>
</dbReference>
<accession>A0A7Z0WX13</accession>
<dbReference type="Proteomes" id="UP000185604">
    <property type="component" value="Unassembled WGS sequence"/>
</dbReference>
<proteinExistence type="predicted"/>
<dbReference type="AlphaFoldDB" id="A0A7Z0WX13"/>
<comment type="caution">
    <text evidence="1">The sequence shown here is derived from an EMBL/GenBank/DDBJ whole genome shotgun (WGS) entry which is preliminary data.</text>
</comment>
<keyword evidence="4" id="KW-1185">Reference proteome</keyword>
<name>A0A7Z0WX13_9BACI</name>
<evidence type="ECO:0000313" key="3">
    <source>
        <dbReference type="Proteomes" id="UP000185604"/>
    </source>
</evidence>
<evidence type="ECO:0000313" key="4">
    <source>
        <dbReference type="Proteomes" id="UP000429980"/>
    </source>
</evidence>
<gene>
    <name evidence="1" type="ORF">B4121_2951</name>
    <name evidence="2" type="ORF">CHCC15381_2031</name>
</gene>